<feature type="site" description="Important for substrate specificity" evidence="3">
    <location>
        <position position="153"/>
    </location>
</feature>
<evidence type="ECO:0000256" key="2">
    <source>
        <dbReference type="ARBA" id="ARBA00022801"/>
    </source>
</evidence>
<evidence type="ECO:0000313" key="4">
    <source>
        <dbReference type="EMBL" id="MBP2072672.1"/>
    </source>
</evidence>
<comment type="cofactor">
    <cofactor evidence="1 3">
        <name>a divalent metal cation</name>
        <dbReference type="ChEBI" id="CHEBI:60240"/>
    </cofactor>
</comment>
<comment type="similarity">
    <text evidence="3">Belongs to the Maf family. YhdE subfamily.</text>
</comment>
<reference evidence="4" key="1">
    <citation type="submission" date="2021-03" db="EMBL/GenBank/DDBJ databases">
        <title>Genomic Encyclopedia of Type Strains, Phase IV (KMG-IV): sequencing the most valuable type-strain genomes for metagenomic binning, comparative biology and taxonomic classification.</title>
        <authorList>
            <person name="Goeker M."/>
        </authorList>
    </citation>
    <scope>NUCLEOTIDE SEQUENCE</scope>
    <source>
        <strain evidence="4">DSM 101588</strain>
    </source>
</reference>
<keyword evidence="2 3" id="KW-0378">Hydrolase</keyword>
<evidence type="ECO:0000256" key="3">
    <source>
        <dbReference type="HAMAP-Rule" id="MF_00528"/>
    </source>
</evidence>
<accession>A0ABS4NG67</accession>
<gene>
    <name evidence="4" type="ORF">J2Z80_002214</name>
</gene>
<proteinExistence type="inferred from homology"/>
<dbReference type="Pfam" id="PF02545">
    <property type="entry name" value="Maf"/>
    <property type="match status" value="1"/>
</dbReference>
<feature type="active site" description="Proton acceptor" evidence="3">
    <location>
        <position position="68"/>
    </location>
</feature>
<keyword evidence="3" id="KW-0546">Nucleotide metabolism</keyword>
<sequence length="191" mass="21324">MEIVLASGSPRRKEILSNIGVDFSVMTSDAEEVTDEKEPDKIVMDLSRKKASFVAEKLNGDFLIIGADTVVFADGIVLGKPKDKSDAFNMLKALSGRWHQVYTGVTVISLKQNKMVTEYEKTDVRIKNLSDEMIFSYIEKGEYIDKAGSYAIQGYGSLIVDKINGDYFNVVGLPISKLYDIFLKEFNISLL</sequence>
<evidence type="ECO:0000256" key="1">
    <source>
        <dbReference type="ARBA" id="ARBA00001968"/>
    </source>
</evidence>
<dbReference type="SUPFAM" id="SSF52972">
    <property type="entry name" value="ITPase-like"/>
    <property type="match status" value="1"/>
</dbReference>
<protein>
    <recommendedName>
        <fullName evidence="3">dTTP/UTP pyrophosphatase</fullName>
        <shortName evidence="3">dTTPase/UTPase</shortName>
        <ecNumber evidence="3">3.6.1.9</ecNumber>
    </recommendedName>
    <alternativeName>
        <fullName evidence="3">Nucleoside triphosphate pyrophosphatase</fullName>
    </alternativeName>
    <alternativeName>
        <fullName evidence="3">Nucleotide pyrophosphatase</fullName>
        <shortName evidence="3">Nucleotide PPase</shortName>
    </alternativeName>
</protein>
<dbReference type="InterPro" id="IPR003697">
    <property type="entry name" value="Maf-like"/>
</dbReference>
<feature type="site" description="Important for substrate specificity" evidence="3">
    <location>
        <position position="69"/>
    </location>
</feature>
<dbReference type="PANTHER" id="PTHR43213">
    <property type="entry name" value="BIFUNCTIONAL DTTP/UTP PYROPHOSPHATASE/METHYLTRANSFERASE PROTEIN-RELATED"/>
    <property type="match status" value="1"/>
</dbReference>
<dbReference type="NCBIfam" id="TIGR00172">
    <property type="entry name" value="maf"/>
    <property type="match status" value="1"/>
</dbReference>
<dbReference type="EC" id="3.6.1.9" evidence="3"/>
<comment type="subcellular location">
    <subcellularLocation>
        <location evidence="3">Cytoplasm</location>
    </subcellularLocation>
</comment>
<dbReference type="Proteomes" id="UP001166402">
    <property type="component" value="Unassembled WGS sequence"/>
</dbReference>
<feature type="site" description="Important for substrate specificity" evidence="3">
    <location>
        <position position="11"/>
    </location>
</feature>
<keyword evidence="3" id="KW-0963">Cytoplasm</keyword>
<name>A0ABS4NG67_9THEO</name>
<dbReference type="Gene3D" id="3.90.950.10">
    <property type="match status" value="1"/>
</dbReference>
<evidence type="ECO:0000313" key="5">
    <source>
        <dbReference type="Proteomes" id="UP001166402"/>
    </source>
</evidence>
<comment type="catalytic activity">
    <reaction evidence="3">
        <text>UTP + H2O = UMP + diphosphate + H(+)</text>
        <dbReference type="Rhea" id="RHEA:29395"/>
        <dbReference type="ChEBI" id="CHEBI:15377"/>
        <dbReference type="ChEBI" id="CHEBI:15378"/>
        <dbReference type="ChEBI" id="CHEBI:33019"/>
        <dbReference type="ChEBI" id="CHEBI:46398"/>
        <dbReference type="ChEBI" id="CHEBI:57865"/>
        <dbReference type="EC" id="3.6.1.9"/>
    </reaction>
</comment>
<keyword evidence="5" id="KW-1185">Reference proteome</keyword>
<organism evidence="4 5">
    <name type="scientific">Thermoanaerobacterium butyriciformans</name>
    <dbReference type="NCBI Taxonomy" id="1702242"/>
    <lineage>
        <taxon>Bacteria</taxon>
        <taxon>Bacillati</taxon>
        <taxon>Bacillota</taxon>
        <taxon>Clostridia</taxon>
        <taxon>Thermoanaerobacterales</taxon>
        <taxon>Thermoanaerobacteraceae</taxon>
        <taxon>Thermoanaerobacterium</taxon>
    </lineage>
</organism>
<dbReference type="HAMAP" id="MF_00528">
    <property type="entry name" value="Maf"/>
    <property type="match status" value="1"/>
</dbReference>
<comment type="caution">
    <text evidence="3">Lacks conserved residue(s) required for the propagation of feature annotation.</text>
</comment>
<comment type="function">
    <text evidence="3">Nucleoside triphosphate pyrophosphatase that hydrolyzes dTTP and UTP. May have a dual role in cell division arrest and in preventing the incorporation of modified nucleotides into cellular nucleic acids.</text>
</comment>
<comment type="caution">
    <text evidence="4">The sequence shown here is derived from an EMBL/GenBank/DDBJ whole genome shotgun (WGS) entry which is preliminary data.</text>
</comment>
<dbReference type="PANTHER" id="PTHR43213:SF5">
    <property type="entry name" value="BIFUNCTIONAL DTTP_UTP PYROPHOSPHATASE_METHYLTRANSFERASE PROTEIN-RELATED"/>
    <property type="match status" value="1"/>
</dbReference>
<dbReference type="PIRSF" id="PIRSF006305">
    <property type="entry name" value="Maf"/>
    <property type="match status" value="1"/>
</dbReference>
<comment type="catalytic activity">
    <reaction evidence="3">
        <text>dTTP + H2O = dTMP + diphosphate + H(+)</text>
        <dbReference type="Rhea" id="RHEA:28534"/>
        <dbReference type="ChEBI" id="CHEBI:15377"/>
        <dbReference type="ChEBI" id="CHEBI:15378"/>
        <dbReference type="ChEBI" id="CHEBI:33019"/>
        <dbReference type="ChEBI" id="CHEBI:37568"/>
        <dbReference type="ChEBI" id="CHEBI:63528"/>
        <dbReference type="EC" id="3.6.1.9"/>
    </reaction>
</comment>
<dbReference type="CDD" id="cd00555">
    <property type="entry name" value="Maf"/>
    <property type="match status" value="1"/>
</dbReference>
<dbReference type="RefSeq" id="WP_209454402.1">
    <property type="nucleotide sequence ID" value="NZ_JAGGLT010000025.1"/>
</dbReference>
<dbReference type="EMBL" id="JAGGLT010000025">
    <property type="protein sequence ID" value="MBP2072672.1"/>
    <property type="molecule type" value="Genomic_DNA"/>
</dbReference>
<dbReference type="InterPro" id="IPR029001">
    <property type="entry name" value="ITPase-like_fam"/>
</dbReference>